<comment type="caution">
    <text evidence="1">The sequence shown here is derived from an EMBL/GenBank/DDBJ whole genome shotgun (WGS) entry which is preliminary data.</text>
</comment>
<name>A0ABM9DF94_9HYPH</name>
<proteinExistence type="predicted"/>
<protein>
    <submittedName>
        <fullName evidence="1">Uncharacterized protein</fullName>
    </submittedName>
</protein>
<evidence type="ECO:0000313" key="2">
    <source>
        <dbReference type="Proteomes" id="UP001152604"/>
    </source>
</evidence>
<keyword evidence="2" id="KW-1185">Reference proteome</keyword>
<dbReference type="EMBL" id="CAKXZS010000001">
    <property type="protein sequence ID" value="CAH2394398.1"/>
    <property type="molecule type" value="Genomic_DNA"/>
</dbReference>
<evidence type="ECO:0000313" key="1">
    <source>
        <dbReference type="EMBL" id="CAH2394398.1"/>
    </source>
</evidence>
<reference evidence="1" key="1">
    <citation type="submission" date="2022-03" db="EMBL/GenBank/DDBJ databases">
        <authorList>
            <person name="Brunel B."/>
        </authorList>
    </citation>
    <scope>NUCLEOTIDE SEQUENCE</scope>
    <source>
        <strain evidence="1">STM4922sample</strain>
    </source>
</reference>
<sequence length="99" mass="10517">MLYEASVETVTTIGRRLSRVPQKAVAPAVLQVHGESTGMCRGDGSVPRSGDGACVICNNAPETGTLRCEEGMNRMGQMIDQVGGSKARVKLRVHANSLF</sequence>
<gene>
    <name evidence="1" type="ORF">MES4922_10311</name>
</gene>
<organism evidence="1 2">
    <name type="scientific">Mesorhizobium ventifaucium</name>
    <dbReference type="NCBI Taxonomy" id="666020"/>
    <lineage>
        <taxon>Bacteria</taxon>
        <taxon>Pseudomonadati</taxon>
        <taxon>Pseudomonadota</taxon>
        <taxon>Alphaproteobacteria</taxon>
        <taxon>Hyphomicrobiales</taxon>
        <taxon>Phyllobacteriaceae</taxon>
        <taxon>Mesorhizobium</taxon>
    </lineage>
</organism>
<accession>A0ABM9DF94</accession>
<dbReference type="Proteomes" id="UP001152604">
    <property type="component" value="Unassembled WGS sequence"/>
</dbReference>